<keyword evidence="5" id="KW-1185">Reference proteome</keyword>
<accession>A0A081BHY0</accession>
<keyword evidence="1" id="KW-1133">Transmembrane helix</keyword>
<feature type="domain" description="WxL Interacting Protein host binding" evidence="3">
    <location>
        <begin position="150"/>
        <end position="285"/>
    </location>
</feature>
<gene>
    <name evidence="4" type="ORF">LOSG293_100130</name>
</gene>
<dbReference type="Pfam" id="PF06030">
    <property type="entry name" value="WxLIP_PGBD"/>
    <property type="match status" value="1"/>
</dbReference>
<reference evidence="4" key="1">
    <citation type="journal article" date="2014" name="Genome Announc.">
        <title>Draft Genome Sequence of Lactobacillus oryzae Strain SG293T.</title>
        <authorList>
            <person name="Tanizawa Y."/>
            <person name="Fujisawa T."/>
            <person name="Mochizuki T."/>
            <person name="Kaminuma E."/>
            <person name="Nakamura Y."/>
            <person name="Tohno M."/>
        </authorList>
    </citation>
    <scope>NUCLEOTIDE SEQUENCE [LARGE SCALE GENOMIC DNA]</scope>
    <source>
        <strain evidence="4">SG293</strain>
    </source>
</reference>
<dbReference type="eggNOG" id="COG4072">
    <property type="taxonomic scope" value="Bacteria"/>
</dbReference>
<sequence length="323" mass="35384">MAMLTLGIFSFADKQTALAAEPTSFSVAPVENKDAISQSGYFDLRLKPDTDSAVTIKITNQAKTTGKFVINLNEAYTSSNGVIAYDQKTPKLGATLEQSFGELVAGTSKKTVTIAAGKTRQVSFKLQMPDQAFRGQVMGGLQVVRESDQESGSITDRYSVAVPVVIRQTKNQLKGQVNLVKASYRLENGVGVINLKTQNTAPWVLPSVQVTGNVIRRSDNEVVTTLKKREMALAPNSQFSLPVQVKKALAAGDYTLHYTAQASATNQVWHFNKDFTVKANQVTQNSQTPGTWWRENWLWLTGLVIVAIAAGLKLANMKKRREK</sequence>
<dbReference type="AlphaFoldDB" id="A0A081BHY0"/>
<dbReference type="InterPro" id="IPR021759">
    <property type="entry name" value="WxLIP_HBD"/>
</dbReference>
<dbReference type="STRING" id="1291743.LOSG293_100130"/>
<keyword evidence="1" id="KW-0472">Membrane</keyword>
<dbReference type="Proteomes" id="UP000028700">
    <property type="component" value="Unassembled WGS sequence"/>
</dbReference>
<evidence type="ECO:0000313" key="5">
    <source>
        <dbReference type="Proteomes" id="UP000028700"/>
    </source>
</evidence>
<dbReference type="EMBL" id="BBJM01000010">
    <property type="protein sequence ID" value="GAK47648.1"/>
    <property type="molecule type" value="Genomic_DNA"/>
</dbReference>
<dbReference type="InterPro" id="IPR010317">
    <property type="entry name" value="WxLIP_PGBD"/>
</dbReference>
<feature type="transmembrane region" description="Helical" evidence="1">
    <location>
        <begin position="297"/>
        <end position="315"/>
    </location>
</feature>
<evidence type="ECO:0000256" key="1">
    <source>
        <dbReference type="SAM" id="Phobius"/>
    </source>
</evidence>
<name>A0A081BHY0_9LACO</name>
<feature type="domain" description="WxL Interacting Protein peptidoglycan binding" evidence="2">
    <location>
        <begin position="25"/>
        <end position="143"/>
    </location>
</feature>
<comment type="caution">
    <text evidence="4">The sequence shown here is derived from an EMBL/GenBank/DDBJ whole genome shotgun (WGS) entry which is preliminary data.</text>
</comment>
<organism evidence="4 5">
    <name type="scientific">Secundilactobacillus oryzae JCM 18671</name>
    <dbReference type="NCBI Taxonomy" id="1291743"/>
    <lineage>
        <taxon>Bacteria</taxon>
        <taxon>Bacillati</taxon>
        <taxon>Bacillota</taxon>
        <taxon>Bacilli</taxon>
        <taxon>Lactobacillales</taxon>
        <taxon>Lactobacillaceae</taxon>
        <taxon>Secundilactobacillus</taxon>
    </lineage>
</organism>
<evidence type="ECO:0000313" key="4">
    <source>
        <dbReference type="EMBL" id="GAK47648.1"/>
    </source>
</evidence>
<protein>
    <submittedName>
        <fullName evidence="4">Cell surface protein</fullName>
    </submittedName>
</protein>
<dbReference type="Pfam" id="PF11797">
    <property type="entry name" value="WxLIP_HBD"/>
    <property type="match status" value="1"/>
</dbReference>
<evidence type="ECO:0000259" key="2">
    <source>
        <dbReference type="Pfam" id="PF06030"/>
    </source>
</evidence>
<evidence type="ECO:0000259" key="3">
    <source>
        <dbReference type="Pfam" id="PF11797"/>
    </source>
</evidence>
<proteinExistence type="predicted"/>
<keyword evidence="1" id="KW-0812">Transmembrane</keyword>